<feature type="binding site" evidence="2">
    <location>
        <position position="40"/>
    </location>
    <ligand>
        <name>Fe cation</name>
        <dbReference type="ChEBI" id="CHEBI:24875"/>
        <label>1</label>
    </ligand>
</feature>
<keyword evidence="2" id="KW-0479">Metal-binding</keyword>
<reference evidence="3" key="1">
    <citation type="submission" date="2019-12" db="EMBL/GenBank/DDBJ databases">
        <authorList>
            <person name="zhang j."/>
            <person name="sun C.M."/>
        </authorList>
    </citation>
    <scope>NUCLEOTIDE SEQUENCE</scope>
    <source>
        <strain evidence="3">NS-1</strain>
    </source>
</reference>
<dbReference type="Pfam" id="PF13277">
    <property type="entry name" value="YmdB"/>
    <property type="match status" value="1"/>
</dbReference>
<feature type="binding site" evidence="2">
    <location>
        <position position="175"/>
    </location>
    <ligand>
        <name>Fe cation</name>
        <dbReference type="ChEBI" id="CHEBI:24875"/>
        <label>1</label>
    </ligand>
</feature>
<dbReference type="NCBIfam" id="TIGR00282">
    <property type="entry name" value="TIGR00282 family metallophosphoesterase"/>
    <property type="match status" value="1"/>
</dbReference>
<dbReference type="Gene3D" id="3.60.21.10">
    <property type="match status" value="1"/>
</dbReference>
<proteinExistence type="predicted"/>
<dbReference type="PANTHER" id="PTHR36303:SF1">
    <property type="entry name" value="2',3'-CYCLIC-NUCLEOTIDE 2'-PHOSPHODIESTERASE"/>
    <property type="match status" value="1"/>
</dbReference>
<dbReference type="PIRSF" id="PIRSF004789">
    <property type="entry name" value="DR1281"/>
    <property type="match status" value="1"/>
</dbReference>
<organism evidence="3 4">
    <name type="scientific">Iocasia fonsfrigidae</name>
    <dbReference type="NCBI Taxonomy" id="2682810"/>
    <lineage>
        <taxon>Bacteria</taxon>
        <taxon>Bacillati</taxon>
        <taxon>Bacillota</taxon>
        <taxon>Clostridia</taxon>
        <taxon>Halanaerobiales</taxon>
        <taxon>Halanaerobiaceae</taxon>
        <taxon>Iocasia</taxon>
    </lineage>
</organism>
<dbReference type="CDD" id="cd07382">
    <property type="entry name" value="MPP_DR1281"/>
    <property type="match status" value="1"/>
</dbReference>
<dbReference type="InterPro" id="IPR029052">
    <property type="entry name" value="Metallo-depent_PP-like"/>
</dbReference>
<evidence type="ECO:0000313" key="4">
    <source>
        <dbReference type="Proteomes" id="UP000665020"/>
    </source>
</evidence>
<accession>A0A8A7KF72</accession>
<dbReference type="KEGG" id="ifn:GM661_10285"/>
<dbReference type="GO" id="GO:0046872">
    <property type="term" value="F:metal ion binding"/>
    <property type="evidence" value="ECO:0007669"/>
    <property type="project" value="UniProtKB-KW"/>
</dbReference>
<dbReference type="RefSeq" id="WP_230866778.1">
    <property type="nucleotide sequence ID" value="NZ_CP046640.1"/>
</dbReference>
<keyword evidence="4" id="KW-1185">Reference proteome</keyword>
<feature type="binding site" evidence="2">
    <location>
        <position position="39"/>
    </location>
    <ligand>
        <name>Fe cation</name>
        <dbReference type="ChEBI" id="CHEBI:24875"/>
        <label>1</label>
    </ligand>
</feature>
<feature type="binding site" evidence="2">
    <location>
        <position position="8"/>
    </location>
    <ligand>
        <name>Fe cation</name>
        <dbReference type="ChEBI" id="CHEBI:24875"/>
        <label>1</label>
    </ligand>
</feature>
<protein>
    <submittedName>
        <fullName evidence="3">TIGR00282 family metallophosphoesterase</fullName>
    </submittedName>
</protein>
<gene>
    <name evidence="3" type="ORF">GM661_10285</name>
</gene>
<dbReference type="EMBL" id="CP046640">
    <property type="protein sequence ID" value="QTL98338.1"/>
    <property type="molecule type" value="Genomic_DNA"/>
</dbReference>
<feature type="binding site" evidence="2">
    <location>
        <position position="173"/>
    </location>
    <ligand>
        <name>Fe cation</name>
        <dbReference type="ChEBI" id="CHEBI:24875"/>
        <label>2</label>
    </ligand>
</feature>
<evidence type="ECO:0000313" key="3">
    <source>
        <dbReference type="EMBL" id="QTL98338.1"/>
    </source>
</evidence>
<feature type="binding site" evidence="2">
    <location>
        <position position="39"/>
    </location>
    <ligand>
        <name>Fe cation</name>
        <dbReference type="ChEBI" id="CHEBI:24875"/>
        <label>2</label>
    </ligand>
</feature>
<dbReference type="SUPFAM" id="SSF56300">
    <property type="entry name" value="Metallo-dependent phosphatases"/>
    <property type="match status" value="1"/>
</dbReference>
<feature type="active site" description="Proton donor" evidence="1">
    <location>
        <position position="68"/>
    </location>
</feature>
<dbReference type="InterPro" id="IPR005235">
    <property type="entry name" value="YmdB-like"/>
</dbReference>
<feature type="binding site" evidence="2">
    <location>
        <position position="148"/>
    </location>
    <ligand>
        <name>Fe cation</name>
        <dbReference type="ChEBI" id="CHEBI:24875"/>
        <label>2</label>
    </ligand>
</feature>
<dbReference type="GO" id="GO:0004113">
    <property type="term" value="F:2',3'-cyclic-nucleotide 3'-phosphodiesterase activity"/>
    <property type="evidence" value="ECO:0007669"/>
    <property type="project" value="TreeGrafter"/>
</dbReference>
<evidence type="ECO:0000256" key="1">
    <source>
        <dbReference type="PIRSR" id="PIRSR004789-50"/>
    </source>
</evidence>
<feature type="binding site" evidence="2">
    <location>
        <position position="67"/>
    </location>
    <ligand>
        <name>Fe cation</name>
        <dbReference type="ChEBI" id="CHEBI:24875"/>
        <label>2</label>
    </ligand>
</feature>
<evidence type="ECO:0000256" key="2">
    <source>
        <dbReference type="PIRSR" id="PIRSR004789-51"/>
    </source>
</evidence>
<name>A0A8A7KF72_9FIRM</name>
<dbReference type="Proteomes" id="UP000665020">
    <property type="component" value="Chromosome"/>
</dbReference>
<sequence>MRIFFIGDIVGRIGRKAVKEILPDLQKKHGFDFVIANGENAAGGFGLTKLVAQELYSYGINCLTMGNHTWDNKDILNIIDEYAIVRPLNYNLGSPGSGWRIFAINNKKLAVVNFIGQVFMDNNSPFDKYEQEIANIKKESDLIVIDFHAEATGEKLAFAHYVTADVSCVVGTHTHIQTADEKIIEQQTAYITDLGMTGAVDSILGMSKTSVIERFRYQIPQRFKVARGLYQLEGLLVDINDTTGKAESVLRIHQTSLK</sequence>
<dbReference type="AlphaFoldDB" id="A0A8A7KF72"/>
<dbReference type="PANTHER" id="PTHR36303">
    <property type="entry name" value="2',3'-CYCLIC-NUCLEOTIDE 2'-PHOSPHODIESTERASE"/>
    <property type="match status" value="1"/>
</dbReference>